<dbReference type="InterPro" id="IPR023374">
    <property type="entry name" value="AttH-like_dom_sf"/>
</dbReference>
<feature type="chain" id="PRO_5045916042" evidence="1">
    <location>
        <begin position="26"/>
        <end position="382"/>
    </location>
</feature>
<comment type="caution">
    <text evidence="3">The sequence shown here is derived from an EMBL/GenBank/DDBJ whole genome shotgun (WGS) entry which is preliminary data.</text>
</comment>
<dbReference type="Pfam" id="PF17186">
    <property type="entry name" value="Lipocalin_9"/>
    <property type="match status" value="1"/>
</dbReference>
<feature type="signal peptide" evidence="1">
    <location>
        <begin position="1"/>
        <end position="25"/>
    </location>
</feature>
<keyword evidence="1" id="KW-0732">Signal</keyword>
<organism evidence="3 4">
    <name type="scientific">Shewanella corallii</name>
    <dbReference type="NCBI Taxonomy" id="560080"/>
    <lineage>
        <taxon>Bacteria</taxon>
        <taxon>Pseudomonadati</taxon>
        <taxon>Pseudomonadota</taxon>
        <taxon>Gammaproteobacteria</taxon>
        <taxon>Alteromonadales</taxon>
        <taxon>Shewanellaceae</taxon>
        <taxon>Shewanella</taxon>
    </lineage>
</organism>
<dbReference type="InterPro" id="IPR010791">
    <property type="entry name" value="AttH_dom"/>
</dbReference>
<reference evidence="3 4" key="1">
    <citation type="submission" date="2022-01" db="EMBL/GenBank/DDBJ databases">
        <title>Whole genome-based taxonomy of the Shewanellaceae.</title>
        <authorList>
            <person name="Martin-Rodriguez A.J."/>
        </authorList>
    </citation>
    <scope>NUCLEOTIDE SEQUENCE [LARGE SCALE GENOMIC DNA]</scope>
    <source>
        <strain evidence="3 4">DSM 21332</strain>
    </source>
</reference>
<dbReference type="Proteomes" id="UP001202831">
    <property type="component" value="Unassembled WGS sequence"/>
</dbReference>
<gene>
    <name evidence="3" type="ORF">L2725_01565</name>
</gene>
<proteinExistence type="predicted"/>
<name>A0ABT0N3N7_9GAMM</name>
<sequence length="382" mass="42696">MFKPLCQLIGVALATLMLIACEPAAAPEKSQGMGKLIGSDQADIERYARVLPQTQLTFPEDHKAHEDFRQEWWYLTANLETLQGEPLGLQWTQFRIALNPESALSGQVEDNSWATGQLYMAHSAVTTATDHLAAERWSRGNPELAGVDTAPLRIYLDNWQWQSRSKDLFPAILEGGDADFSYRLKLGSRAPYQLQGKQGFSLKSADGAVASHYYTQPFIHIKGEVTVHGEVHQVRGDGWLDREWSSQFLTGNQQGWDWFALRIGEHKGQETALMLFQLRGGGDLSSNPGANHFFSGRLMYEDGSGRSLSPDEIQIQALETYNTKGKKIPVKWRLQVPAEQIDLTVSALNPDALMPLTIQYWEGPISIEGSHQGRGYMELTGY</sequence>
<dbReference type="SUPFAM" id="SSF159245">
    <property type="entry name" value="AttH-like"/>
    <property type="match status" value="1"/>
</dbReference>
<dbReference type="PANTHER" id="PTHR38591:SF1">
    <property type="entry name" value="BLL1000 PROTEIN"/>
    <property type="match status" value="1"/>
</dbReference>
<evidence type="ECO:0000313" key="4">
    <source>
        <dbReference type="Proteomes" id="UP001202831"/>
    </source>
</evidence>
<dbReference type="Gene3D" id="2.40.370.10">
    <property type="entry name" value="AttH-like domain"/>
    <property type="match status" value="2"/>
</dbReference>
<dbReference type="PROSITE" id="PS51257">
    <property type="entry name" value="PROKAR_LIPOPROTEIN"/>
    <property type="match status" value="1"/>
</dbReference>
<accession>A0ABT0N3N7</accession>
<feature type="domain" description="AttH" evidence="2">
    <location>
        <begin position="71"/>
        <end position="246"/>
    </location>
</feature>
<dbReference type="EMBL" id="JAKIKT010000001">
    <property type="protein sequence ID" value="MCL2912481.1"/>
    <property type="molecule type" value="Genomic_DNA"/>
</dbReference>
<evidence type="ECO:0000259" key="2">
    <source>
        <dbReference type="Pfam" id="PF07143"/>
    </source>
</evidence>
<keyword evidence="4" id="KW-1185">Reference proteome</keyword>
<dbReference type="Pfam" id="PF07143">
    <property type="entry name" value="CrtC"/>
    <property type="match status" value="1"/>
</dbReference>
<dbReference type="PANTHER" id="PTHR38591">
    <property type="entry name" value="HYDROLASE"/>
    <property type="match status" value="1"/>
</dbReference>
<protein>
    <submittedName>
        <fullName evidence="3">Carotenoid 1,2-hydratase</fullName>
    </submittedName>
</protein>
<dbReference type="RefSeq" id="WP_249247309.1">
    <property type="nucleotide sequence ID" value="NZ_JAKIKT010000001.1"/>
</dbReference>
<evidence type="ECO:0000256" key="1">
    <source>
        <dbReference type="SAM" id="SignalP"/>
    </source>
</evidence>
<evidence type="ECO:0000313" key="3">
    <source>
        <dbReference type="EMBL" id="MCL2912481.1"/>
    </source>
</evidence>